<protein>
    <submittedName>
        <fullName evidence="2">Uncharacterized protein</fullName>
    </submittedName>
</protein>
<proteinExistence type="predicted"/>
<keyword evidence="1" id="KW-0732">Signal</keyword>
<name>A0ABW0PNG0_9BURK</name>
<organism evidence="2 3">
    <name type="scientific">Massilia jejuensis</name>
    <dbReference type="NCBI Taxonomy" id="648894"/>
    <lineage>
        <taxon>Bacteria</taxon>
        <taxon>Pseudomonadati</taxon>
        <taxon>Pseudomonadota</taxon>
        <taxon>Betaproteobacteria</taxon>
        <taxon>Burkholderiales</taxon>
        <taxon>Oxalobacteraceae</taxon>
        <taxon>Telluria group</taxon>
        <taxon>Massilia</taxon>
    </lineage>
</organism>
<accession>A0ABW0PNG0</accession>
<evidence type="ECO:0000313" key="3">
    <source>
        <dbReference type="Proteomes" id="UP001596031"/>
    </source>
</evidence>
<evidence type="ECO:0000256" key="1">
    <source>
        <dbReference type="SAM" id="SignalP"/>
    </source>
</evidence>
<evidence type="ECO:0000313" key="2">
    <source>
        <dbReference type="EMBL" id="MFC5514045.1"/>
    </source>
</evidence>
<reference evidence="3" key="1">
    <citation type="journal article" date="2019" name="Int. J. Syst. Evol. Microbiol.">
        <title>The Global Catalogue of Microorganisms (GCM) 10K type strain sequencing project: providing services to taxonomists for standard genome sequencing and annotation.</title>
        <authorList>
            <consortium name="The Broad Institute Genomics Platform"/>
            <consortium name="The Broad Institute Genome Sequencing Center for Infectious Disease"/>
            <person name="Wu L."/>
            <person name="Ma J."/>
        </authorList>
    </citation>
    <scope>NUCLEOTIDE SEQUENCE [LARGE SCALE GENOMIC DNA]</scope>
    <source>
        <strain evidence="3">CCUG 38813</strain>
    </source>
</reference>
<comment type="caution">
    <text evidence="2">The sequence shown here is derived from an EMBL/GenBank/DDBJ whole genome shotgun (WGS) entry which is preliminary data.</text>
</comment>
<feature type="signal peptide" evidence="1">
    <location>
        <begin position="1"/>
        <end position="26"/>
    </location>
</feature>
<gene>
    <name evidence="2" type="ORF">ACFPOU_23355</name>
</gene>
<feature type="chain" id="PRO_5046399654" evidence="1">
    <location>
        <begin position="27"/>
        <end position="136"/>
    </location>
</feature>
<dbReference type="EMBL" id="JBHSMS010000087">
    <property type="protein sequence ID" value="MFC5514045.1"/>
    <property type="molecule type" value="Genomic_DNA"/>
</dbReference>
<sequence length="136" mass="14815">MNPARQTFVRLAAVAALTAASGAALAQSMEYRRGYDDGYAAGLRAAHVGGDRGHRWDRLYIEDAEYGARGQACDARQAVRMAVERNGGMVRVDNGLCGDPLVGAPKRLVVVYRCGRGEPLRISAREHDILRLSCQR</sequence>
<dbReference type="Proteomes" id="UP001596031">
    <property type="component" value="Unassembled WGS sequence"/>
</dbReference>
<dbReference type="RefSeq" id="WP_379727390.1">
    <property type="nucleotide sequence ID" value="NZ_JBHSMS010000087.1"/>
</dbReference>
<keyword evidence="3" id="KW-1185">Reference proteome</keyword>